<reference evidence="3" key="1">
    <citation type="journal article" date="2019" name="PLoS Negl. Trop. Dis.">
        <title>Revisiting the worldwide diversity of Leptospira species in the environment.</title>
        <authorList>
            <person name="Vincent A.T."/>
            <person name="Schiettekatte O."/>
            <person name="Bourhy P."/>
            <person name="Veyrier F.J."/>
            <person name="Picardeau M."/>
        </authorList>
    </citation>
    <scope>NUCLEOTIDE SEQUENCE [LARGE SCALE GENOMIC DNA]</scope>
    <source>
        <strain evidence="3">201601298</strain>
    </source>
</reference>
<comment type="caution">
    <text evidence="2">The sequence shown here is derived from an EMBL/GenBank/DDBJ whole genome shotgun (WGS) entry which is preliminary data.</text>
</comment>
<organism evidence="2 3">
    <name type="scientific">Leptospira mtsangambouensis</name>
    <dbReference type="NCBI Taxonomy" id="2484912"/>
    <lineage>
        <taxon>Bacteria</taxon>
        <taxon>Pseudomonadati</taxon>
        <taxon>Spirochaetota</taxon>
        <taxon>Spirochaetia</taxon>
        <taxon>Leptospirales</taxon>
        <taxon>Leptospiraceae</taxon>
        <taxon>Leptospira</taxon>
    </lineage>
</organism>
<dbReference type="EMBL" id="RQHK01000015">
    <property type="protein sequence ID" value="TGM74319.1"/>
    <property type="molecule type" value="Genomic_DNA"/>
</dbReference>
<keyword evidence="1" id="KW-0472">Membrane</keyword>
<protein>
    <submittedName>
        <fullName evidence="2">Uncharacterized protein</fullName>
    </submittedName>
</protein>
<gene>
    <name evidence="2" type="ORF">EHR01_12200</name>
</gene>
<evidence type="ECO:0000313" key="2">
    <source>
        <dbReference type="EMBL" id="TGM74319.1"/>
    </source>
</evidence>
<keyword evidence="3" id="KW-1185">Reference proteome</keyword>
<evidence type="ECO:0000313" key="3">
    <source>
        <dbReference type="Proteomes" id="UP000297940"/>
    </source>
</evidence>
<sequence length="69" mass="7903">MKDIREGQWSITAGISYISLSLAWAAGIDGLFPLTILPYFLYIQNREANEIYESYQKMHCSQKEKLNSG</sequence>
<keyword evidence="1" id="KW-1133">Transmembrane helix</keyword>
<name>A0ABY2NZN9_9LEPT</name>
<feature type="transmembrane region" description="Helical" evidence="1">
    <location>
        <begin position="15"/>
        <end position="42"/>
    </location>
</feature>
<proteinExistence type="predicted"/>
<evidence type="ECO:0000256" key="1">
    <source>
        <dbReference type="SAM" id="Phobius"/>
    </source>
</evidence>
<keyword evidence="1" id="KW-0812">Transmembrane</keyword>
<accession>A0ABY2NZN9</accession>
<dbReference type="Proteomes" id="UP000297940">
    <property type="component" value="Unassembled WGS sequence"/>
</dbReference>